<evidence type="ECO:0000256" key="15">
    <source>
        <dbReference type="ARBA" id="ARBA00033364"/>
    </source>
</evidence>
<evidence type="ECO:0000256" key="3">
    <source>
        <dbReference type="ARBA" id="ARBA00007393"/>
    </source>
</evidence>
<comment type="subcellular location">
    <subcellularLocation>
        <location evidence="2">Mitochondrion inner membrane</location>
        <topology evidence="2">Single-pass membrane protein</topology>
        <orientation evidence="2">Matrix side</orientation>
    </subcellularLocation>
</comment>
<comment type="subunit">
    <text evidence="4">Complex I is composed of 45 different subunits.</text>
</comment>
<keyword evidence="11" id="KW-1133">Transmembrane helix</keyword>
<reference evidence="16" key="1">
    <citation type="submission" date="2025-08" db="UniProtKB">
        <authorList>
            <consortium name="Ensembl"/>
        </authorList>
    </citation>
    <scope>IDENTIFICATION</scope>
</reference>
<evidence type="ECO:0000256" key="6">
    <source>
        <dbReference type="ARBA" id="ARBA00022448"/>
    </source>
</evidence>
<protein>
    <recommendedName>
        <fullName evidence="5">NADH dehydrogenase [ubiquinone] 1 beta subcomplex subunit 1</fullName>
    </recommendedName>
    <alternativeName>
        <fullName evidence="15">Complex I-MNLL</fullName>
    </alternativeName>
    <alternativeName>
        <fullName evidence="14">NADH-ubiquinone oxidoreductase MNLL subunit</fullName>
    </alternativeName>
</protein>
<evidence type="ECO:0000256" key="11">
    <source>
        <dbReference type="ARBA" id="ARBA00022989"/>
    </source>
</evidence>
<dbReference type="PANTHER" id="PTHR15222">
    <property type="entry name" value="NADH DEHYDROGENASE [UBIQUINONE] 1 BETA SUBCOMPLEX SUBUNIT 1"/>
    <property type="match status" value="1"/>
</dbReference>
<organism evidence="16 17">
    <name type="scientific">Neogobius melanostomus</name>
    <name type="common">round goby</name>
    <dbReference type="NCBI Taxonomy" id="47308"/>
    <lineage>
        <taxon>Eukaryota</taxon>
        <taxon>Metazoa</taxon>
        <taxon>Chordata</taxon>
        <taxon>Craniata</taxon>
        <taxon>Vertebrata</taxon>
        <taxon>Euteleostomi</taxon>
        <taxon>Actinopterygii</taxon>
        <taxon>Neopterygii</taxon>
        <taxon>Teleostei</taxon>
        <taxon>Neoteleostei</taxon>
        <taxon>Acanthomorphata</taxon>
        <taxon>Gobiaria</taxon>
        <taxon>Gobiiformes</taxon>
        <taxon>Gobioidei</taxon>
        <taxon>Gobiidae</taxon>
        <taxon>Benthophilinae</taxon>
        <taxon>Neogobiini</taxon>
        <taxon>Neogobius</taxon>
    </lineage>
</organism>
<evidence type="ECO:0000256" key="13">
    <source>
        <dbReference type="ARBA" id="ARBA00023136"/>
    </source>
</evidence>
<name>A0A8C6S4F9_9GOBI</name>
<evidence type="ECO:0000256" key="10">
    <source>
        <dbReference type="ARBA" id="ARBA00022982"/>
    </source>
</evidence>
<keyword evidence="8" id="KW-0812">Transmembrane</keyword>
<evidence type="ECO:0000256" key="7">
    <source>
        <dbReference type="ARBA" id="ARBA00022660"/>
    </source>
</evidence>
<accession>A0A8C6S4F9</accession>
<keyword evidence="7" id="KW-0679">Respiratory chain</keyword>
<dbReference type="Ensembl" id="ENSNMLT00000000155.1">
    <property type="protein sequence ID" value="ENSNMLP00000000121.1"/>
    <property type="gene ID" value="ENSNMLG00000000104.1"/>
</dbReference>
<evidence type="ECO:0000256" key="4">
    <source>
        <dbReference type="ARBA" id="ARBA00011533"/>
    </source>
</evidence>
<evidence type="ECO:0000313" key="17">
    <source>
        <dbReference type="Proteomes" id="UP000694523"/>
    </source>
</evidence>
<keyword evidence="10" id="KW-0249">Electron transport</keyword>
<evidence type="ECO:0000256" key="1">
    <source>
        <dbReference type="ARBA" id="ARBA00003335"/>
    </source>
</evidence>
<evidence type="ECO:0000256" key="2">
    <source>
        <dbReference type="ARBA" id="ARBA00004298"/>
    </source>
</evidence>
<dbReference type="GO" id="GO:0005743">
    <property type="term" value="C:mitochondrial inner membrane"/>
    <property type="evidence" value="ECO:0007669"/>
    <property type="project" value="UniProtKB-SubCell"/>
</dbReference>
<proteinExistence type="inferred from homology"/>
<reference evidence="16" key="2">
    <citation type="submission" date="2025-09" db="UniProtKB">
        <authorList>
            <consortium name="Ensembl"/>
        </authorList>
    </citation>
    <scope>IDENTIFICATION</scope>
</reference>
<dbReference type="AlphaFoldDB" id="A0A8C6S4F9"/>
<evidence type="ECO:0000256" key="14">
    <source>
        <dbReference type="ARBA" id="ARBA00030377"/>
    </source>
</evidence>
<keyword evidence="9" id="KW-0999">Mitochondrion inner membrane</keyword>
<evidence type="ECO:0000256" key="9">
    <source>
        <dbReference type="ARBA" id="ARBA00022792"/>
    </source>
</evidence>
<evidence type="ECO:0000256" key="5">
    <source>
        <dbReference type="ARBA" id="ARBA00018678"/>
    </source>
</evidence>
<keyword evidence="6" id="KW-0813">Transport</keyword>
<evidence type="ECO:0000256" key="8">
    <source>
        <dbReference type="ARBA" id="ARBA00022692"/>
    </source>
</evidence>
<evidence type="ECO:0000256" key="12">
    <source>
        <dbReference type="ARBA" id="ARBA00023128"/>
    </source>
</evidence>
<comment type="similarity">
    <text evidence="3">Belongs to the complex I NDUFB1 subunit family.</text>
</comment>
<dbReference type="Pfam" id="PF08040">
    <property type="entry name" value="NADH_oxidored"/>
    <property type="match status" value="1"/>
</dbReference>
<keyword evidence="13" id="KW-0472">Membrane</keyword>
<dbReference type="Proteomes" id="UP000694523">
    <property type="component" value="Unplaced"/>
</dbReference>
<sequence length="117" mass="13746">MSGSRFRIPLVFCNVLFCHLRLQLTLLQVKSLARETKNNECNHQVVILKCFCSVCFAGKMVNLVAFAREHWVNILVPMGFVIGIYLDRRQDEKLTAFRNKSLLYRRDLKPEEEVTWK</sequence>
<evidence type="ECO:0000313" key="16">
    <source>
        <dbReference type="Ensembl" id="ENSNMLP00000000121.1"/>
    </source>
</evidence>
<comment type="function">
    <text evidence="1">Accessory subunit of the mitochondrial membrane respiratory chain NADH dehydrogenase (Complex I) that is believed not to be involved in catalysis. Complex I functions in the transfer of electrons from NADH to the respiratory chain. The immediate electron acceptor for the enzyme is believed to be ubiquinone.</text>
</comment>
<keyword evidence="12" id="KW-0496">Mitochondrion</keyword>
<keyword evidence="17" id="KW-1185">Reference proteome</keyword>
<dbReference type="PANTHER" id="PTHR15222:SF2">
    <property type="entry name" value="NADH DEHYDROGENASE [UBIQUINONE] 1 BETA SUBCOMPLEX SUBUNIT 1"/>
    <property type="match status" value="1"/>
</dbReference>
<dbReference type="InterPro" id="IPR012575">
    <property type="entry name" value="NDUB1"/>
</dbReference>